<dbReference type="Gene3D" id="1.20.140.40">
    <property type="entry name" value="Invertase/pectin methylesterase inhibitor family protein"/>
    <property type="match status" value="1"/>
</dbReference>
<comment type="caution">
    <text evidence="6">The sequence shown here is derived from an EMBL/GenBank/DDBJ whole genome shotgun (WGS) entry which is preliminary data.</text>
</comment>
<keyword evidence="2" id="KW-1015">Disulfide bond</keyword>
<keyword evidence="1 4" id="KW-0732">Signal</keyword>
<dbReference type="NCBIfam" id="TIGR01614">
    <property type="entry name" value="PME_inhib"/>
    <property type="match status" value="1"/>
</dbReference>
<dbReference type="Pfam" id="PF04043">
    <property type="entry name" value="PMEI"/>
    <property type="match status" value="1"/>
</dbReference>
<feature type="domain" description="Pectinesterase inhibitor" evidence="5">
    <location>
        <begin position="23"/>
        <end position="175"/>
    </location>
</feature>
<dbReference type="InterPro" id="IPR006501">
    <property type="entry name" value="Pectinesterase_inhib_dom"/>
</dbReference>
<proteinExistence type="inferred from homology"/>
<dbReference type="InterPro" id="IPR035513">
    <property type="entry name" value="Invertase/methylesterase_inhib"/>
</dbReference>
<dbReference type="SMART" id="SM00856">
    <property type="entry name" value="PMEI"/>
    <property type="match status" value="1"/>
</dbReference>
<dbReference type="Proteomes" id="UP000734854">
    <property type="component" value="Unassembled WGS sequence"/>
</dbReference>
<dbReference type="AlphaFoldDB" id="A0A8J5GA12"/>
<evidence type="ECO:0000313" key="7">
    <source>
        <dbReference type="Proteomes" id="UP000734854"/>
    </source>
</evidence>
<sequence>MKSSALSLFSLISVSVLLHHAAPSIASLEETCKQLAKENNNVDYNFCLTSLQAFDGSPSASPKELAVIAVKLTQANATAALAKIERLLNGSTLDPTARFSINYCLGLYTETKVALSNVIEGLTSGKDKSFLVMQIDTAASKPQNCDDLLYEGANDYLMKPEDDDCSDLATIAHDLIIFKRPMKAAHRQVVDRNCDAQWISFNGMAFIASKKICLLSYDFAAEEAVVFEFEHCNEGKDVNIVDLEGPSKKIQLFQNGSEKIHLVRDH</sequence>
<dbReference type="PANTHER" id="PTHR35357">
    <property type="entry name" value="OS02G0537100 PROTEIN"/>
    <property type="match status" value="1"/>
</dbReference>
<accession>A0A8J5GA12</accession>
<dbReference type="SUPFAM" id="SSF101148">
    <property type="entry name" value="Plant invertase/pectin methylesterase inhibitor"/>
    <property type="match status" value="1"/>
</dbReference>
<evidence type="ECO:0000256" key="4">
    <source>
        <dbReference type="SAM" id="SignalP"/>
    </source>
</evidence>
<feature type="signal peptide" evidence="4">
    <location>
        <begin position="1"/>
        <end position="26"/>
    </location>
</feature>
<dbReference type="InterPro" id="IPR034088">
    <property type="entry name" value="Pla_a_1-like"/>
</dbReference>
<evidence type="ECO:0000256" key="2">
    <source>
        <dbReference type="ARBA" id="ARBA00023157"/>
    </source>
</evidence>
<protein>
    <recommendedName>
        <fullName evidence="5">Pectinesterase inhibitor domain-containing protein</fullName>
    </recommendedName>
</protein>
<keyword evidence="7" id="KW-1185">Reference proteome</keyword>
<feature type="chain" id="PRO_5035168529" description="Pectinesterase inhibitor domain-containing protein" evidence="4">
    <location>
        <begin position="27"/>
        <end position="266"/>
    </location>
</feature>
<dbReference type="GO" id="GO:0004857">
    <property type="term" value="F:enzyme inhibitor activity"/>
    <property type="evidence" value="ECO:0007669"/>
    <property type="project" value="InterPro"/>
</dbReference>
<dbReference type="PANTHER" id="PTHR35357:SF23">
    <property type="entry name" value="PECTINESTERASE INHIBITOR DOMAIN-CONTAINING PROTEIN"/>
    <property type="match status" value="1"/>
</dbReference>
<evidence type="ECO:0000256" key="1">
    <source>
        <dbReference type="ARBA" id="ARBA00022729"/>
    </source>
</evidence>
<evidence type="ECO:0000256" key="3">
    <source>
        <dbReference type="ARBA" id="ARBA00038471"/>
    </source>
</evidence>
<organism evidence="6 7">
    <name type="scientific">Zingiber officinale</name>
    <name type="common">Ginger</name>
    <name type="synonym">Amomum zingiber</name>
    <dbReference type="NCBI Taxonomy" id="94328"/>
    <lineage>
        <taxon>Eukaryota</taxon>
        <taxon>Viridiplantae</taxon>
        <taxon>Streptophyta</taxon>
        <taxon>Embryophyta</taxon>
        <taxon>Tracheophyta</taxon>
        <taxon>Spermatophyta</taxon>
        <taxon>Magnoliopsida</taxon>
        <taxon>Liliopsida</taxon>
        <taxon>Zingiberales</taxon>
        <taxon>Zingiberaceae</taxon>
        <taxon>Zingiber</taxon>
    </lineage>
</organism>
<comment type="similarity">
    <text evidence="3">Belongs to the PMEI family.</text>
</comment>
<dbReference type="EMBL" id="JACMSC010000010">
    <property type="protein sequence ID" value="KAG6504090.1"/>
    <property type="molecule type" value="Genomic_DNA"/>
</dbReference>
<reference evidence="6 7" key="1">
    <citation type="submission" date="2020-08" db="EMBL/GenBank/DDBJ databases">
        <title>Plant Genome Project.</title>
        <authorList>
            <person name="Zhang R.-G."/>
        </authorList>
    </citation>
    <scope>NUCLEOTIDE SEQUENCE [LARGE SCALE GENOMIC DNA]</scope>
    <source>
        <tissue evidence="6">Rhizome</tissue>
    </source>
</reference>
<dbReference type="CDD" id="cd15795">
    <property type="entry name" value="PMEI-Pla_a_1_like"/>
    <property type="match status" value="1"/>
</dbReference>
<evidence type="ECO:0000313" key="6">
    <source>
        <dbReference type="EMBL" id="KAG6504090.1"/>
    </source>
</evidence>
<name>A0A8J5GA12_ZINOF</name>
<gene>
    <name evidence="6" type="ORF">ZIOFF_036418</name>
</gene>
<evidence type="ECO:0000259" key="5">
    <source>
        <dbReference type="SMART" id="SM00856"/>
    </source>
</evidence>